<dbReference type="GO" id="GO:0006537">
    <property type="term" value="P:glutamate biosynthetic process"/>
    <property type="evidence" value="ECO:0007669"/>
    <property type="project" value="TreeGrafter"/>
</dbReference>
<dbReference type="PROSITE" id="PS50297">
    <property type="entry name" value="ANK_REP_REGION"/>
    <property type="match status" value="1"/>
</dbReference>
<dbReference type="InterPro" id="IPR012338">
    <property type="entry name" value="Beta-lactam/transpept-like"/>
</dbReference>
<dbReference type="InterPro" id="IPR015868">
    <property type="entry name" value="Glutaminase"/>
</dbReference>
<evidence type="ECO:0000256" key="11">
    <source>
        <dbReference type="SAM" id="MobiDB-lite"/>
    </source>
</evidence>
<evidence type="ECO:0000256" key="10">
    <source>
        <dbReference type="PROSITE-ProRule" id="PRU00023"/>
    </source>
</evidence>
<evidence type="ECO:0000313" key="13">
    <source>
        <dbReference type="EnsemblMetazoa" id="ACHR006621-PA"/>
    </source>
</evidence>
<dbReference type="Gene3D" id="1.10.238.210">
    <property type="match status" value="1"/>
</dbReference>
<dbReference type="Gene3D" id="1.25.40.20">
    <property type="entry name" value="Ankyrin repeat-containing domain"/>
    <property type="match status" value="1"/>
</dbReference>
<feature type="compositionally biased region" description="Polar residues" evidence="11">
    <location>
        <begin position="665"/>
        <end position="677"/>
    </location>
</feature>
<organism evidence="13 14">
    <name type="scientific">Anopheles christyi</name>
    <dbReference type="NCBI Taxonomy" id="43041"/>
    <lineage>
        <taxon>Eukaryota</taxon>
        <taxon>Metazoa</taxon>
        <taxon>Ecdysozoa</taxon>
        <taxon>Arthropoda</taxon>
        <taxon>Hexapoda</taxon>
        <taxon>Insecta</taxon>
        <taxon>Pterygota</taxon>
        <taxon>Neoptera</taxon>
        <taxon>Endopterygota</taxon>
        <taxon>Diptera</taxon>
        <taxon>Nematocera</taxon>
        <taxon>Culicoidea</taxon>
        <taxon>Culicidae</taxon>
        <taxon>Anophelinae</taxon>
        <taxon>Anopheles</taxon>
    </lineage>
</organism>
<evidence type="ECO:0000256" key="7">
    <source>
        <dbReference type="ARBA" id="ARBA00023043"/>
    </source>
</evidence>
<evidence type="ECO:0000256" key="5">
    <source>
        <dbReference type="ARBA" id="ARBA00022737"/>
    </source>
</evidence>
<dbReference type="Pfam" id="PF04960">
    <property type="entry name" value="Glutaminase"/>
    <property type="match status" value="1"/>
</dbReference>
<accession>A0A182K786</accession>
<dbReference type="Pfam" id="PF17959">
    <property type="entry name" value="EF-hand_14"/>
    <property type="match status" value="1"/>
</dbReference>
<dbReference type="SMART" id="SM00960">
    <property type="entry name" value="Robl_LC7"/>
    <property type="match status" value="1"/>
</dbReference>
<comment type="subunit">
    <text evidence="3">Homotetramer.</text>
</comment>
<evidence type="ECO:0000313" key="14">
    <source>
        <dbReference type="Proteomes" id="UP000075881"/>
    </source>
</evidence>
<dbReference type="EC" id="3.5.1.2" evidence="4"/>
<dbReference type="NCBIfam" id="TIGR03814">
    <property type="entry name" value="Gln_ase"/>
    <property type="match status" value="1"/>
</dbReference>
<dbReference type="GO" id="GO:0006543">
    <property type="term" value="P:L-glutamine catabolic process"/>
    <property type="evidence" value="ECO:0007669"/>
    <property type="project" value="TreeGrafter"/>
</dbReference>
<dbReference type="Pfam" id="PF12796">
    <property type="entry name" value="Ank_2"/>
    <property type="match status" value="1"/>
</dbReference>
<reference evidence="13" key="2">
    <citation type="submission" date="2020-05" db="UniProtKB">
        <authorList>
            <consortium name="EnsemblMetazoa"/>
        </authorList>
    </citation>
    <scope>IDENTIFICATION</scope>
    <source>
        <strain evidence="13">ACHKN1017</strain>
    </source>
</reference>
<dbReference type="GO" id="GO:0004359">
    <property type="term" value="F:glutaminase activity"/>
    <property type="evidence" value="ECO:0007669"/>
    <property type="project" value="UniProtKB-EC"/>
</dbReference>
<comment type="similarity">
    <text evidence="1">Belongs to the GAMAD family.</text>
</comment>
<dbReference type="PANTHER" id="PTHR12544:SF29">
    <property type="entry name" value="GLUTAMINASE"/>
    <property type="match status" value="1"/>
</dbReference>
<evidence type="ECO:0000256" key="9">
    <source>
        <dbReference type="ARBA" id="ARBA00077251"/>
    </source>
</evidence>
<dbReference type="PROSITE" id="PS50088">
    <property type="entry name" value="ANK_REPEAT"/>
    <property type="match status" value="1"/>
</dbReference>
<sequence length="813" mass="91586">MNISRVCVNLQNLTHHLPCGAGASVIGYRSISGIQATASIDVPSFRHQHLLANAGASFSKRRMWSQKAHFYNVDRKRPPPQADDENMENLMQDDDAEQQDLCEKTFQQLNRTKSNEVTPQQREAFVKLLANFVRQRDTDKKHSEDQLFNMFKNKETNTVNMGKFLAEMRTIGIRRTDPRIQELMDNLKRVHKLNNYEHGSPHTQHLNEETFKAVIAPNIVLIARAFRHQFVIPDFQGFTKDIEEIYWKCKSNADGKVANYIPQLSRVNPDYWGVSVCTIDGQRFSIGDTSVPFTLQSCSKPLTYAIALEKLGAQVVHQYIGQEPSGRNFNELVLDYEKKPHNPMINAGAILTCSLLKTLVQPEMTLAEKFDYAQTWFSRMAGNEPLGFNNAVFLSEREAADRNYALGFYMREHKCYPDKANLRECMDFYFQICSMEATCDTLSVVAATLANGGICPLTEERVLLSENVRDVLSLMHSCGMYDFSGQFAFKVGLPAKSGVSGGVMLVIPNVMGVFMWSPPLDPLGNSCRGVQFCKELVDVFNFHLYDNIKHGSNKKDPRRHRYETKGLSVVNLLFSAAIGDVTALRRHKLSGMDITLSDYDGRTALHLASAEGHYECVRFLLEHCGVPHDPKDRWGNRPIDEAETFGHDDVVTLLRQWAEKVQKAQTCDASETGYNSDQDSDASSGKGSKGPAGSPIEKPPSVPPPEPEPEPENLHEKYIDHCFERIRQVRLVKQVIVMNESGHPIRSTIENGEDSITAAGLYASLKDKACYFLKSIDAEDEFVMLRIKTRNNEAIISTNPDHGLLYITVQGPE</sequence>
<dbReference type="InterPro" id="IPR036770">
    <property type="entry name" value="Ankyrin_rpt-contain_sf"/>
</dbReference>
<dbReference type="SUPFAM" id="SSF48403">
    <property type="entry name" value="Ankyrin repeat"/>
    <property type="match status" value="1"/>
</dbReference>
<comment type="catalytic activity">
    <reaction evidence="8">
        <text>L-glutamine + H2O = L-glutamate + NH4(+)</text>
        <dbReference type="Rhea" id="RHEA:15889"/>
        <dbReference type="ChEBI" id="CHEBI:15377"/>
        <dbReference type="ChEBI" id="CHEBI:28938"/>
        <dbReference type="ChEBI" id="CHEBI:29985"/>
        <dbReference type="ChEBI" id="CHEBI:58359"/>
        <dbReference type="EC" id="3.5.1.2"/>
    </reaction>
</comment>
<evidence type="ECO:0000256" key="4">
    <source>
        <dbReference type="ARBA" id="ARBA00012918"/>
    </source>
</evidence>
<evidence type="ECO:0000259" key="12">
    <source>
        <dbReference type="SMART" id="SM00960"/>
    </source>
</evidence>
<evidence type="ECO:0000256" key="2">
    <source>
        <dbReference type="ARBA" id="ARBA00011076"/>
    </source>
</evidence>
<dbReference type="InterPro" id="IPR041541">
    <property type="entry name" value="Glutaminase_EF-hand"/>
</dbReference>
<evidence type="ECO:0000256" key="3">
    <source>
        <dbReference type="ARBA" id="ARBA00011881"/>
    </source>
</evidence>
<feature type="compositionally biased region" description="Low complexity" evidence="11">
    <location>
        <begin position="681"/>
        <end position="696"/>
    </location>
</feature>
<dbReference type="FunFam" id="3.40.710.10:FF:000008">
    <property type="entry name" value="Glutaminase, isoform E"/>
    <property type="match status" value="1"/>
</dbReference>
<dbReference type="FunFam" id="1.25.40.20:FF:000069">
    <property type="entry name" value="Glutaminase, isoform E"/>
    <property type="match status" value="1"/>
</dbReference>
<feature type="compositionally biased region" description="Pro residues" evidence="11">
    <location>
        <begin position="697"/>
        <end position="706"/>
    </location>
</feature>
<protein>
    <recommendedName>
        <fullName evidence="4">glutaminase</fullName>
        <ecNumber evidence="4">3.5.1.2</ecNumber>
    </recommendedName>
    <alternativeName>
        <fullName evidence="9">L-glutamine amidohydrolase</fullName>
    </alternativeName>
</protein>
<dbReference type="FunFam" id="1.10.238.210:FF:000002">
    <property type="entry name" value="Blast:Glutaminase kidney isoform, mitochondrial"/>
    <property type="match status" value="1"/>
</dbReference>
<evidence type="ECO:0000256" key="1">
    <source>
        <dbReference type="ARBA" id="ARBA00007191"/>
    </source>
</evidence>
<dbReference type="SMART" id="SM00248">
    <property type="entry name" value="ANK"/>
    <property type="match status" value="1"/>
</dbReference>
<dbReference type="SUPFAM" id="SSF56601">
    <property type="entry name" value="beta-lactamase/transpeptidase-like"/>
    <property type="match status" value="1"/>
</dbReference>
<dbReference type="STRING" id="43041.A0A182K786"/>
<keyword evidence="6" id="KW-0378">Hydrolase</keyword>
<feature type="region of interest" description="Disordered" evidence="11">
    <location>
        <begin position="665"/>
        <end position="713"/>
    </location>
</feature>
<dbReference type="EnsemblMetazoa" id="ACHR006621-RA">
    <property type="protein sequence ID" value="ACHR006621-PA"/>
    <property type="gene ID" value="ACHR006621"/>
</dbReference>
<keyword evidence="5" id="KW-0677">Repeat</keyword>
<comment type="similarity">
    <text evidence="2">Belongs to the glutaminase family.</text>
</comment>
<keyword evidence="7 10" id="KW-0040">ANK repeat</keyword>
<name>A0A182K786_9DIPT</name>
<dbReference type="VEuPathDB" id="VectorBase:ACHR006621"/>
<dbReference type="PANTHER" id="PTHR12544">
    <property type="entry name" value="GLUTAMINASE"/>
    <property type="match status" value="1"/>
</dbReference>
<dbReference type="Proteomes" id="UP000075881">
    <property type="component" value="Unassembled WGS sequence"/>
</dbReference>
<dbReference type="InterPro" id="IPR002110">
    <property type="entry name" value="Ankyrin_rpt"/>
</dbReference>
<dbReference type="Gene3D" id="3.30.450.30">
    <property type="entry name" value="Dynein light chain 2a, cytoplasmic"/>
    <property type="match status" value="1"/>
</dbReference>
<dbReference type="AlphaFoldDB" id="A0A182K786"/>
<dbReference type="InterPro" id="IPR004942">
    <property type="entry name" value="Roadblock/LAMTOR2_dom"/>
</dbReference>
<feature type="domain" description="Roadblock/LAMTOR2" evidence="12">
    <location>
        <begin position="719"/>
        <end position="808"/>
    </location>
</feature>
<dbReference type="SUPFAM" id="SSF103196">
    <property type="entry name" value="Roadblock/LC7 domain"/>
    <property type="match status" value="1"/>
</dbReference>
<evidence type="ECO:0000256" key="6">
    <source>
        <dbReference type="ARBA" id="ARBA00022801"/>
    </source>
</evidence>
<evidence type="ECO:0000256" key="8">
    <source>
        <dbReference type="ARBA" id="ARBA00049534"/>
    </source>
</evidence>
<proteinExistence type="inferred from homology"/>
<dbReference type="HAMAP" id="MF_00313">
    <property type="entry name" value="Glutaminase"/>
    <property type="match status" value="1"/>
</dbReference>
<keyword evidence="14" id="KW-1185">Reference proteome</keyword>
<reference evidence="14" key="1">
    <citation type="submission" date="2013-03" db="EMBL/GenBank/DDBJ databases">
        <title>The Genome Sequence of Anopheles christyi ACHKN1017.</title>
        <authorList>
            <consortium name="The Broad Institute Genomics Platform"/>
            <person name="Neafsey D.E."/>
            <person name="Besansky N."/>
            <person name="Walker B."/>
            <person name="Young S.K."/>
            <person name="Zeng Q."/>
            <person name="Gargeya S."/>
            <person name="Fitzgerald M."/>
            <person name="Haas B."/>
            <person name="Abouelleil A."/>
            <person name="Allen A.W."/>
            <person name="Alvarado L."/>
            <person name="Arachchi H.M."/>
            <person name="Berlin A.M."/>
            <person name="Chapman S.B."/>
            <person name="Gainer-Dewar J."/>
            <person name="Goldberg J."/>
            <person name="Griggs A."/>
            <person name="Gujja S."/>
            <person name="Hansen M."/>
            <person name="Howarth C."/>
            <person name="Imamovic A."/>
            <person name="Ireland A."/>
            <person name="Larimer J."/>
            <person name="McCowan C."/>
            <person name="Murphy C."/>
            <person name="Pearson M."/>
            <person name="Poon T.W."/>
            <person name="Priest M."/>
            <person name="Roberts A."/>
            <person name="Saif S."/>
            <person name="Shea T."/>
            <person name="Sisk P."/>
            <person name="Sykes S."/>
            <person name="Wortman J."/>
            <person name="Nusbaum C."/>
            <person name="Birren B."/>
        </authorList>
    </citation>
    <scope>NUCLEOTIDE SEQUENCE [LARGE SCALE GENOMIC DNA]</scope>
    <source>
        <strain evidence="14">ACHKN1017</strain>
    </source>
</reference>
<dbReference type="Gene3D" id="3.40.710.10">
    <property type="entry name" value="DD-peptidase/beta-lactamase superfamily"/>
    <property type="match status" value="1"/>
</dbReference>
<feature type="repeat" description="ANK" evidence="10">
    <location>
        <begin position="600"/>
        <end position="623"/>
    </location>
</feature>